<evidence type="ECO:0000313" key="1">
    <source>
        <dbReference type="EMBL" id="CAK7923188.1"/>
    </source>
</evidence>
<dbReference type="EMBL" id="CAKLBY020000067">
    <property type="protein sequence ID" value="CAK7923188.1"/>
    <property type="molecule type" value="Genomic_DNA"/>
</dbReference>
<comment type="caution">
    <text evidence="1">The sequence shown here is derived from an EMBL/GenBank/DDBJ whole genome shotgun (WGS) entry which is preliminary data.</text>
</comment>
<name>A0AAV1TQ01_9STRA</name>
<organism evidence="1 2">
    <name type="scientific">Peronospora matthiolae</name>
    <dbReference type="NCBI Taxonomy" id="2874970"/>
    <lineage>
        <taxon>Eukaryota</taxon>
        <taxon>Sar</taxon>
        <taxon>Stramenopiles</taxon>
        <taxon>Oomycota</taxon>
        <taxon>Peronosporomycetes</taxon>
        <taxon>Peronosporales</taxon>
        <taxon>Peronosporaceae</taxon>
        <taxon>Peronospora</taxon>
    </lineage>
</organism>
<evidence type="ECO:0000313" key="2">
    <source>
        <dbReference type="Proteomes" id="UP001162060"/>
    </source>
</evidence>
<dbReference type="Proteomes" id="UP001162060">
    <property type="component" value="Unassembled WGS sequence"/>
</dbReference>
<protein>
    <submittedName>
        <fullName evidence="1">Uncharacterized protein</fullName>
    </submittedName>
</protein>
<reference evidence="1" key="1">
    <citation type="submission" date="2024-01" db="EMBL/GenBank/DDBJ databases">
        <authorList>
            <person name="Webb A."/>
        </authorList>
    </citation>
    <scope>NUCLEOTIDE SEQUENCE</scope>
    <source>
        <strain evidence="1">Pm1</strain>
    </source>
</reference>
<proteinExistence type="predicted"/>
<sequence length="44" mass="4895">MVEQTTLVGTSSSRCATGRSELVERDLLAIHLRDMKVSDNVLDF</sequence>
<dbReference type="AlphaFoldDB" id="A0AAV1TQ01"/>
<gene>
    <name evidence="1" type="ORF">PM001_LOCUS8338</name>
</gene>
<accession>A0AAV1TQ01</accession>